<evidence type="ECO:0000256" key="3">
    <source>
        <dbReference type="ARBA" id="ARBA00005074"/>
    </source>
</evidence>
<evidence type="ECO:0000256" key="14">
    <source>
        <dbReference type="ARBA" id="ARBA00023315"/>
    </source>
</evidence>
<dbReference type="GO" id="GO:0016020">
    <property type="term" value="C:membrane"/>
    <property type="evidence" value="ECO:0007669"/>
    <property type="project" value="UniProtKB-SubCell"/>
</dbReference>
<evidence type="ECO:0000256" key="1">
    <source>
        <dbReference type="ARBA" id="ARBA00004141"/>
    </source>
</evidence>
<dbReference type="GO" id="GO:0006656">
    <property type="term" value="P:phosphatidylcholine biosynthetic process"/>
    <property type="evidence" value="ECO:0007669"/>
    <property type="project" value="TreeGrafter"/>
</dbReference>
<comment type="subcellular location">
    <subcellularLocation>
        <location evidence="2">Endoplasmic reticulum</location>
    </subcellularLocation>
    <subcellularLocation>
        <location evidence="1">Membrane</location>
        <topology evidence="1">Multi-pass membrane protein</topology>
    </subcellularLocation>
</comment>
<evidence type="ECO:0000256" key="5">
    <source>
        <dbReference type="ARBA" id="ARBA00022516"/>
    </source>
</evidence>
<evidence type="ECO:0000256" key="11">
    <source>
        <dbReference type="ARBA" id="ARBA00023136"/>
    </source>
</evidence>
<keyword evidence="9 19" id="KW-1133">Transmembrane helix</keyword>
<evidence type="ECO:0000256" key="8">
    <source>
        <dbReference type="ARBA" id="ARBA00022824"/>
    </source>
</evidence>
<keyword evidence="14" id="KW-0012">Acyltransferase</keyword>
<evidence type="ECO:0000256" key="16">
    <source>
        <dbReference type="ARBA" id="ARBA00026120"/>
    </source>
</evidence>
<evidence type="ECO:0000256" key="10">
    <source>
        <dbReference type="ARBA" id="ARBA00023098"/>
    </source>
</evidence>
<name>A0AAV6VNT0_9ARAC</name>
<keyword evidence="7 19" id="KW-0812">Transmembrane</keyword>
<dbReference type="GO" id="GO:0030258">
    <property type="term" value="P:lipid modification"/>
    <property type="evidence" value="ECO:0007669"/>
    <property type="project" value="TreeGrafter"/>
</dbReference>
<evidence type="ECO:0000256" key="12">
    <source>
        <dbReference type="ARBA" id="ARBA00023209"/>
    </source>
</evidence>
<feature type="transmembrane region" description="Helical" evidence="19">
    <location>
        <begin position="437"/>
        <end position="459"/>
    </location>
</feature>
<keyword evidence="11 19" id="KW-0472">Membrane</keyword>
<comment type="similarity">
    <text evidence="4">Belongs to the membrane-bound acyltransferase family.</text>
</comment>
<evidence type="ECO:0000256" key="9">
    <source>
        <dbReference type="ARBA" id="ARBA00022989"/>
    </source>
</evidence>
<dbReference type="InterPro" id="IPR004299">
    <property type="entry name" value="MBOAT_fam"/>
</dbReference>
<evidence type="ECO:0000256" key="6">
    <source>
        <dbReference type="ARBA" id="ARBA00022679"/>
    </source>
</evidence>
<comment type="pathway">
    <text evidence="15">Phospholipid metabolism.</text>
</comment>
<gene>
    <name evidence="20" type="ORF">JTE90_013498</name>
</gene>
<sequence>MASNVAGSSGPVAYIADILGASEPALRLFYTILLGYPLAYFHRTYLFGKSPCLQHLFFIGCGLTLGYYNYGNDMIHSIISVLFTYLLLFTMGGTFNSVIISFVFNMSYLMFGYYVTGTDDYDIKWSMPHCVLTLRLIGLAFDVYDGQKKESELSNDQKKTALRNCPSLIEVAGHTYFFGGFMVGPQFPMKRYIDFINGSFPAKTIAGKPSCIGAGLKRLGVGILILSIYQVGNTYIPEKVFLSDAYVMEYPLWKKLIIMGLWGKIVLYKYIACWLVSEGSCIMAGLTYNGKDSEGNDLWDGCANAKMRQYTTSSTFAGLIQSFNINTNLWVAQYVFKRLKFLGNRYISQAAALLFLAVWHGLHSGYYVCFMNEFIVMYFEKDFESFLDSRFPKVKAFFMGGALRPVSLVLMRVFVDIMMGYSLVGFVLLSFGKYMKAYSTVYFCGHILYFGWPLLAIALRKLIPRSKSKADKDKAQ</sequence>
<dbReference type="GO" id="GO:0047184">
    <property type="term" value="F:1-acylglycerophosphocholine O-acyltransferase activity"/>
    <property type="evidence" value="ECO:0007669"/>
    <property type="project" value="UniProtKB-EC"/>
</dbReference>
<keyword evidence="5" id="KW-0444">Lipid biosynthesis</keyword>
<dbReference type="Pfam" id="PF03062">
    <property type="entry name" value="MBOAT"/>
    <property type="match status" value="1"/>
</dbReference>
<evidence type="ECO:0000313" key="21">
    <source>
        <dbReference type="Proteomes" id="UP000827092"/>
    </source>
</evidence>
<dbReference type="EC" id="2.3.1.23" evidence="16"/>
<feature type="transmembrane region" description="Helical" evidence="19">
    <location>
        <begin position="409"/>
        <end position="431"/>
    </location>
</feature>
<evidence type="ECO:0000313" key="20">
    <source>
        <dbReference type="EMBL" id="KAG8197373.1"/>
    </source>
</evidence>
<keyword evidence="13" id="KW-1208">Phospholipid metabolism</keyword>
<dbReference type="EC" id="2.3.1.n6" evidence="17"/>
<evidence type="ECO:0000256" key="7">
    <source>
        <dbReference type="ARBA" id="ARBA00022692"/>
    </source>
</evidence>
<accession>A0AAV6VNT0</accession>
<proteinExistence type="inferred from homology"/>
<organism evidence="20 21">
    <name type="scientific">Oedothorax gibbosus</name>
    <dbReference type="NCBI Taxonomy" id="931172"/>
    <lineage>
        <taxon>Eukaryota</taxon>
        <taxon>Metazoa</taxon>
        <taxon>Ecdysozoa</taxon>
        <taxon>Arthropoda</taxon>
        <taxon>Chelicerata</taxon>
        <taxon>Arachnida</taxon>
        <taxon>Araneae</taxon>
        <taxon>Araneomorphae</taxon>
        <taxon>Entelegynae</taxon>
        <taxon>Araneoidea</taxon>
        <taxon>Linyphiidae</taxon>
        <taxon>Erigoninae</taxon>
        <taxon>Oedothorax</taxon>
    </lineage>
</organism>
<evidence type="ECO:0000256" key="4">
    <source>
        <dbReference type="ARBA" id="ARBA00010323"/>
    </source>
</evidence>
<evidence type="ECO:0000256" key="2">
    <source>
        <dbReference type="ARBA" id="ARBA00004240"/>
    </source>
</evidence>
<comment type="pathway">
    <text evidence="3">Lipid metabolism; phospholipid metabolism.</text>
</comment>
<feature type="transmembrane region" description="Helical" evidence="19">
    <location>
        <begin position="346"/>
        <end position="369"/>
    </location>
</feature>
<dbReference type="PANTHER" id="PTHR13906">
    <property type="entry name" value="PORCUPINE"/>
    <property type="match status" value="1"/>
</dbReference>
<feature type="transmembrane region" description="Helical" evidence="19">
    <location>
        <begin position="53"/>
        <end position="70"/>
    </location>
</feature>
<keyword evidence="6" id="KW-0808">Transferase</keyword>
<feature type="transmembrane region" description="Helical" evidence="19">
    <location>
        <begin position="82"/>
        <end position="104"/>
    </location>
</feature>
<evidence type="ECO:0000256" key="13">
    <source>
        <dbReference type="ARBA" id="ARBA00023264"/>
    </source>
</evidence>
<dbReference type="PANTHER" id="PTHR13906:SF14">
    <property type="entry name" value="LYSOPHOSPHOLIPID ACYLTRANSFERASE 5"/>
    <property type="match status" value="1"/>
</dbReference>
<dbReference type="AlphaFoldDB" id="A0AAV6VNT0"/>
<protein>
    <recommendedName>
        <fullName evidence="18">Lysophospholipid acyltransferase 5</fullName>
        <ecNumber evidence="16">2.3.1.23</ecNumber>
        <ecNumber evidence="17">2.3.1.n6</ecNumber>
    </recommendedName>
</protein>
<evidence type="ECO:0000256" key="15">
    <source>
        <dbReference type="ARBA" id="ARBA00025707"/>
    </source>
</evidence>
<dbReference type="GO" id="GO:0071617">
    <property type="term" value="F:lysophospholipid acyltransferase activity"/>
    <property type="evidence" value="ECO:0007669"/>
    <property type="project" value="TreeGrafter"/>
</dbReference>
<dbReference type="InterPro" id="IPR049941">
    <property type="entry name" value="LPLAT_7/PORCN-like"/>
</dbReference>
<keyword evidence="8" id="KW-0256">Endoplasmic reticulum</keyword>
<evidence type="ECO:0000256" key="19">
    <source>
        <dbReference type="SAM" id="Phobius"/>
    </source>
</evidence>
<keyword evidence="21" id="KW-1185">Reference proteome</keyword>
<reference evidence="20 21" key="1">
    <citation type="journal article" date="2022" name="Nat. Ecol. Evol.">
        <title>A masculinizing supergene underlies an exaggerated male reproductive morph in a spider.</title>
        <authorList>
            <person name="Hendrickx F."/>
            <person name="De Corte Z."/>
            <person name="Sonet G."/>
            <person name="Van Belleghem S.M."/>
            <person name="Kostlbacher S."/>
            <person name="Vangestel C."/>
        </authorList>
    </citation>
    <scope>NUCLEOTIDE SEQUENCE [LARGE SCALE GENOMIC DNA]</scope>
    <source>
        <strain evidence="20">W744_W776</strain>
    </source>
</reference>
<dbReference type="GO" id="GO:0005783">
    <property type="term" value="C:endoplasmic reticulum"/>
    <property type="evidence" value="ECO:0007669"/>
    <property type="project" value="UniProtKB-SubCell"/>
</dbReference>
<comment type="caution">
    <text evidence="20">The sequence shown here is derived from an EMBL/GenBank/DDBJ whole genome shotgun (WGS) entry which is preliminary data.</text>
</comment>
<dbReference type="EMBL" id="JAFNEN010000056">
    <property type="protein sequence ID" value="KAG8197373.1"/>
    <property type="molecule type" value="Genomic_DNA"/>
</dbReference>
<dbReference type="Proteomes" id="UP000827092">
    <property type="component" value="Unassembled WGS sequence"/>
</dbReference>
<keyword evidence="10" id="KW-0443">Lipid metabolism</keyword>
<keyword evidence="12" id="KW-0594">Phospholipid biosynthesis</keyword>
<evidence type="ECO:0000256" key="17">
    <source>
        <dbReference type="ARBA" id="ARBA00038923"/>
    </source>
</evidence>
<evidence type="ECO:0000256" key="18">
    <source>
        <dbReference type="ARBA" id="ARBA00039721"/>
    </source>
</evidence>